<dbReference type="AlphaFoldDB" id="A0A7W6CYY5"/>
<name>A0A7W6CYY5_9HYPH</name>
<evidence type="ECO:0000256" key="3">
    <source>
        <dbReference type="ARBA" id="ARBA00022692"/>
    </source>
</evidence>
<comment type="subcellular location">
    <subcellularLocation>
        <location evidence="1">Membrane</location>
        <topology evidence="1">Multi-pass membrane protein</topology>
    </subcellularLocation>
</comment>
<dbReference type="PANTHER" id="PTHR10057">
    <property type="entry name" value="PERIPHERAL-TYPE BENZODIAZEPINE RECEPTOR"/>
    <property type="match status" value="1"/>
</dbReference>
<sequence>MTSGQIVRPSWTSSRSLLILAAAAIVCGVAAWLGSAATTPNIAPWYEGLRKPPFNPPNVAFPIVWTLLFAMMAIALWRVCVRGSGEALRGAVTAFAVQLALNVAWSFAFFAGRSPLLGLLDILLLLPAIVWTIVRFRRIDGPAAALLYPYLAWVSFAAVLNGSILHLNG</sequence>
<dbReference type="PANTHER" id="PTHR10057:SF0">
    <property type="entry name" value="TRANSLOCATOR PROTEIN"/>
    <property type="match status" value="1"/>
</dbReference>
<dbReference type="EMBL" id="JACIDR010000002">
    <property type="protein sequence ID" value="MBB3972849.1"/>
    <property type="molecule type" value="Genomic_DNA"/>
</dbReference>
<evidence type="ECO:0000256" key="4">
    <source>
        <dbReference type="ARBA" id="ARBA00022989"/>
    </source>
</evidence>
<keyword evidence="5 6" id="KW-0472">Membrane</keyword>
<feature type="transmembrane region" description="Helical" evidence="6">
    <location>
        <begin position="60"/>
        <end position="79"/>
    </location>
</feature>
<dbReference type="InterPro" id="IPR004307">
    <property type="entry name" value="TspO_MBR"/>
</dbReference>
<reference evidence="7 8" key="1">
    <citation type="submission" date="2020-08" db="EMBL/GenBank/DDBJ databases">
        <title>Genomic Encyclopedia of Type Strains, Phase IV (KMG-IV): sequencing the most valuable type-strain genomes for metagenomic binning, comparative biology and taxonomic classification.</title>
        <authorList>
            <person name="Goeker M."/>
        </authorList>
    </citation>
    <scope>NUCLEOTIDE SEQUENCE [LARGE SCALE GENOMIC DNA]</scope>
    <source>
        <strain evidence="7 8">DSM 25481</strain>
    </source>
</reference>
<feature type="transmembrane region" description="Helical" evidence="6">
    <location>
        <begin position="146"/>
        <end position="167"/>
    </location>
</feature>
<dbReference type="Proteomes" id="UP000528964">
    <property type="component" value="Unassembled WGS sequence"/>
</dbReference>
<dbReference type="GO" id="GO:0016020">
    <property type="term" value="C:membrane"/>
    <property type="evidence" value="ECO:0007669"/>
    <property type="project" value="UniProtKB-SubCell"/>
</dbReference>
<evidence type="ECO:0000256" key="2">
    <source>
        <dbReference type="ARBA" id="ARBA00007524"/>
    </source>
</evidence>
<evidence type="ECO:0000256" key="6">
    <source>
        <dbReference type="SAM" id="Phobius"/>
    </source>
</evidence>
<evidence type="ECO:0000256" key="1">
    <source>
        <dbReference type="ARBA" id="ARBA00004141"/>
    </source>
</evidence>
<organism evidence="7 8">
    <name type="scientific">Hansschlegelia beijingensis</name>
    <dbReference type="NCBI Taxonomy" id="1133344"/>
    <lineage>
        <taxon>Bacteria</taxon>
        <taxon>Pseudomonadati</taxon>
        <taxon>Pseudomonadota</taxon>
        <taxon>Alphaproteobacteria</taxon>
        <taxon>Hyphomicrobiales</taxon>
        <taxon>Methylopilaceae</taxon>
        <taxon>Hansschlegelia</taxon>
    </lineage>
</organism>
<evidence type="ECO:0000313" key="7">
    <source>
        <dbReference type="EMBL" id="MBB3972849.1"/>
    </source>
</evidence>
<evidence type="ECO:0000313" key="8">
    <source>
        <dbReference type="Proteomes" id="UP000528964"/>
    </source>
</evidence>
<comment type="caution">
    <text evidence="7">The sequence shown here is derived from an EMBL/GenBank/DDBJ whole genome shotgun (WGS) entry which is preliminary data.</text>
</comment>
<feature type="transmembrane region" description="Helical" evidence="6">
    <location>
        <begin position="91"/>
        <end position="110"/>
    </location>
</feature>
<gene>
    <name evidence="7" type="ORF">GGR24_001506</name>
</gene>
<protein>
    <submittedName>
        <fullName evidence="7">Tryptophan-rich sensory protein</fullName>
    </submittedName>
</protein>
<dbReference type="Gene3D" id="1.20.1260.100">
    <property type="entry name" value="TspO/MBR protein"/>
    <property type="match status" value="1"/>
</dbReference>
<dbReference type="RefSeq" id="WP_183394726.1">
    <property type="nucleotide sequence ID" value="NZ_JACIDR010000002.1"/>
</dbReference>
<dbReference type="PIRSF" id="PIRSF005859">
    <property type="entry name" value="PBR"/>
    <property type="match status" value="1"/>
</dbReference>
<keyword evidence="3 6" id="KW-0812">Transmembrane</keyword>
<accession>A0A7W6CYY5</accession>
<keyword evidence="4 6" id="KW-1133">Transmembrane helix</keyword>
<dbReference type="InterPro" id="IPR038330">
    <property type="entry name" value="TspO/MBR-related_sf"/>
</dbReference>
<proteinExistence type="inferred from homology"/>
<dbReference type="CDD" id="cd15904">
    <property type="entry name" value="TSPO_MBR"/>
    <property type="match status" value="1"/>
</dbReference>
<dbReference type="FunFam" id="1.20.1260.100:FF:000001">
    <property type="entry name" value="translocator protein 2"/>
    <property type="match status" value="1"/>
</dbReference>
<dbReference type="GO" id="GO:0033013">
    <property type="term" value="P:tetrapyrrole metabolic process"/>
    <property type="evidence" value="ECO:0007669"/>
    <property type="project" value="UniProtKB-ARBA"/>
</dbReference>
<feature type="transmembrane region" description="Helical" evidence="6">
    <location>
        <begin position="116"/>
        <end position="134"/>
    </location>
</feature>
<comment type="similarity">
    <text evidence="2">Belongs to the TspO/BZRP family.</text>
</comment>
<dbReference type="Pfam" id="PF03073">
    <property type="entry name" value="TspO_MBR"/>
    <property type="match status" value="1"/>
</dbReference>
<keyword evidence="8" id="KW-1185">Reference proteome</keyword>
<evidence type="ECO:0000256" key="5">
    <source>
        <dbReference type="ARBA" id="ARBA00023136"/>
    </source>
</evidence>